<organism evidence="11">
    <name type="scientific">Xenopsylla cheopis</name>
    <name type="common">Oriental rat flea</name>
    <name type="synonym">Pulex cheopis</name>
    <dbReference type="NCBI Taxonomy" id="163159"/>
    <lineage>
        <taxon>Eukaryota</taxon>
        <taxon>Metazoa</taxon>
        <taxon>Ecdysozoa</taxon>
        <taxon>Arthropoda</taxon>
        <taxon>Hexapoda</taxon>
        <taxon>Insecta</taxon>
        <taxon>Pterygota</taxon>
        <taxon>Neoptera</taxon>
        <taxon>Endopterygota</taxon>
        <taxon>Siphonaptera</taxon>
        <taxon>Pulicidae</taxon>
        <taxon>Xenopsyllinae</taxon>
        <taxon>Xenopsylla</taxon>
    </lineage>
</organism>
<evidence type="ECO:0000256" key="10">
    <source>
        <dbReference type="PIRSR" id="PIRSR005902-1"/>
    </source>
</evidence>
<keyword evidence="6" id="KW-0269">Exonuclease</keyword>
<keyword evidence="2" id="KW-0963">Cytoplasm</keyword>
<keyword evidence="7" id="KW-0460">Magnesium</keyword>
<dbReference type="EMBL" id="GIIL01004759">
    <property type="protein sequence ID" value="NOV48485.1"/>
    <property type="molecule type" value="Transcribed_RNA"/>
</dbReference>
<dbReference type="PANTHER" id="PTHR10060:SF15">
    <property type="entry name" value="DEOXYRIBONUCLEASE TATDN1"/>
    <property type="match status" value="1"/>
</dbReference>
<feature type="binding site" evidence="10">
    <location>
        <position position="218"/>
    </location>
    <ligand>
        <name>a divalent metal cation</name>
        <dbReference type="ChEBI" id="CHEBI:60240"/>
        <label>1</label>
    </ligand>
</feature>
<evidence type="ECO:0000313" key="11">
    <source>
        <dbReference type="EMBL" id="NOV48485.1"/>
    </source>
</evidence>
<dbReference type="GO" id="GO:0008310">
    <property type="term" value="F:single-stranded DNA 3'-5' DNA exonuclease activity"/>
    <property type="evidence" value="ECO:0007669"/>
    <property type="project" value="TreeGrafter"/>
</dbReference>
<dbReference type="InterPro" id="IPR001130">
    <property type="entry name" value="TatD-like"/>
</dbReference>
<sequence length="295" mass="33067">MRECYENLILIDIGANLTNKKYSRDLESVIQRAKDAGVQKIMSTGTSVRTSKEALRLSRIFPGTIYSTAGVHPHDAQSVVHSPESWDELVQIARNPECVAIGECGLDFEKEFSEHDVQEELFEKQLKLACDLNKPILIHERGAQEVLLNVISKIPKDQLPPVVIHSFIGTSEEAQKYLDAGFYLGLTGYLCKDKSDSGVRRILQQDAMPLNRLLVHSDSPFMFPNIRASKLPENIKSCLTERSKAFLHRYCTFQRNEPCCLPAIAEILAAFMNKTPEEVALATAFNAIKLFGLSQ</sequence>
<proteinExistence type="inferred from homology"/>
<evidence type="ECO:0000256" key="8">
    <source>
        <dbReference type="ARBA" id="ARBA00039767"/>
    </source>
</evidence>
<comment type="function">
    <text evidence="9">Deoxyribonuclease which catalyzes (in vitro) the decatenation of kinetoplast DNA, which are circular DNA catenated to each other, producing linear DNA molecules. Plays an important role in chromosomal segregation and cell cycle progression during eye development probably via its DNA decatenation activity.</text>
</comment>
<feature type="binding site" evidence="10">
    <location>
        <position position="103"/>
    </location>
    <ligand>
        <name>a divalent metal cation</name>
        <dbReference type="ChEBI" id="CHEBI:60240"/>
        <label>1</label>
    </ligand>
</feature>
<evidence type="ECO:0000256" key="3">
    <source>
        <dbReference type="ARBA" id="ARBA00022722"/>
    </source>
</evidence>
<keyword evidence="4 10" id="KW-0479">Metal-binding</keyword>
<evidence type="ECO:0000256" key="9">
    <source>
        <dbReference type="ARBA" id="ARBA00045223"/>
    </source>
</evidence>
<dbReference type="SUPFAM" id="SSF51556">
    <property type="entry name" value="Metallo-dependent hydrolases"/>
    <property type="match status" value="1"/>
</dbReference>
<dbReference type="PIRSF" id="PIRSF005902">
    <property type="entry name" value="DNase_TatD"/>
    <property type="match status" value="1"/>
</dbReference>
<dbReference type="PROSITE" id="PS01090">
    <property type="entry name" value="TATD_2"/>
    <property type="match status" value="1"/>
</dbReference>
<dbReference type="GO" id="GO:0005829">
    <property type="term" value="C:cytosol"/>
    <property type="evidence" value="ECO:0007669"/>
    <property type="project" value="TreeGrafter"/>
</dbReference>
<keyword evidence="3" id="KW-0540">Nuclease</keyword>
<feature type="binding site" evidence="10">
    <location>
        <position position="165"/>
    </location>
    <ligand>
        <name>a divalent metal cation</name>
        <dbReference type="ChEBI" id="CHEBI:60240"/>
        <label>2</label>
    </ligand>
</feature>
<evidence type="ECO:0000256" key="5">
    <source>
        <dbReference type="ARBA" id="ARBA00022801"/>
    </source>
</evidence>
<reference evidence="11" key="1">
    <citation type="submission" date="2020-03" db="EMBL/GenBank/DDBJ databases">
        <title>Transcriptomic Profiling of the Digestive Tract of the Rat Flea, Xenopsylla cheopis, Following Blood Feeding and Infection with Yersinia pestis.</title>
        <authorList>
            <person name="Bland D.M."/>
            <person name="Martens C.A."/>
            <person name="Virtaneva K."/>
            <person name="Kanakabandi K."/>
            <person name="Long D."/>
            <person name="Rosenke R."/>
            <person name="Saturday G.A."/>
            <person name="Hoyt F.H."/>
            <person name="Bruno D.P."/>
            <person name="Ribeiro J.M.C."/>
            <person name="Hinnebusch J."/>
        </authorList>
    </citation>
    <scope>NUCLEOTIDE SEQUENCE</scope>
</reference>
<evidence type="ECO:0000256" key="6">
    <source>
        <dbReference type="ARBA" id="ARBA00022839"/>
    </source>
</evidence>
<accession>A0A6M2DQ95</accession>
<dbReference type="InterPro" id="IPR018228">
    <property type="entry name" value="DNase_TatD-rel_CS"/>
</dbReference>
<name>A0A6M2DQ95_XENCH</name>
<dbReference type="InterPro" id="IPR050891">
    <property type="entry name" value="TatD-type_Hydrolase"/>
</dbReference>
<feature type="binding site" evidence="10">
    <location>
        <position position="139"/>
    </location>
    <ligand>
        <name>a divalent metal cation</name>
        <dbReference type="ChEBI" id="CHEBI:60240"/>
        <label>2</label>
    </ligand>
</feature>
<dbReference type="GO" id="GO:0046872">
    <property type="term" value="F:metal ion binding"/>
    <property type="evidence" value="ECO:0007669"/>
    <property type="project" value="UniProtKB-KW"/>
</dbReference>
<dbReference type="FunFam" id="3.20.20.140:FF:000018">
    <property type="entry name" value="3'-5' ssDNA/RNA exonuclease TatD"/>
    <property type="match status" value="1"/>
</dbReference>
<evidence type="ECO:0000256" key="7">
    <source>
        <dbReference type="ARBA" id="ARBA00022842"/>
    </source>
</evidence>
<dbReference type="CDD" id="cd01310">
    <property type="entry name" value="TatD_DNAse"/>
    <property type="match status" value="1"/>
</dbReference>
<dbReference type="Pfam" id="PF01026">
    <property type="entry name" value="TatD_DNase"/>
    <property type="match status" value="1"/>
</dbReference>
<evidence type="ECO:0000256" key="4">
    <source>
        <dbReference type="ARBA" id="ARBA00022723"/>
    </source>
</evidence>
<dbReference type="PANTHER" id="PTHR10060">
    <property type="entry name" value="TATD FAMILY DEOXYRIBONUCLEASE"/>
    <property type="match status" value="1"/>
</dbReference>
<comment type="similarity">
    <text evidence="1">Belongs to the metallo-dependent hydrolases superfamily. TatD-type hydrolase family.</text>
</comment>
<keyword evidence="5" id="KW-0378">Hydrolase</keyword>
<dbReference type="AlphaFoldDB" id="A0A6M2DQ95"/>
<dbReference type="Gene3D" id="3.20.20.140">
    <property type="entry name" value="Metal-dependent hydrolases"/>
    <property type="match status" value="1"/>
</dbReference>
<evidence type="ECO:0000256" key="1">
    <source>
        <dbReference type="ARBA" id="ARBA00009275"/>
    </source>
</evidence>
<protein>
    <recommendedName>
        <fullName evidence="8">Deoxyribonuclease TATDN1</fullName>
    </recommendedName>
</protein>
<evidence type="ECO:0000256" key="2">
    <source>
        <dbReference type="ARBA" id="ARBA00022490"/>
    </source>
</evidence>
<dbReference type="InterPro" id="IPR032466">
    <property type="entry name" value="Metal_Hydrolase"/>
</dbReference>